<feature type="domain" description="Peptidase S8/S53" evidence="5">
    <location>
        <begin position="137"/>
        <end position="347"/>
    </location>
</feature>
<dbReference type="PROSITE" id="PS51892">
    <property type="entry name" value="SUBTILASE"/>
    <property type="match status" value="1"/>
</dbReference>
<dbReference type="Pfam" id="PF05922">
    <property type="entry name" value="Inhibitor_I9"/>
    <property type="match status" value="1"/>
</dbReference>
<feature type="chain" id="PRO_5043461689" evidence="4">
    <location>
        <begin position="26"/>
        <end position="350"/>
    </location>
</feature>
<dbReference type="PANTHER" id="PTHR10795">
    <property type="entry name" value="PROPROTEIN CONVERTASE SUBTILISIN/KEXIN"/>
    <property type="match status" value="1"/>
</dbReference>
<evidence type="ECO:0000256" key="4">
    <source>
        <dbReference type="SAM" id="SignalP"/>
    </source>
</evidence>
<evidence type="ECO:0000259" key="6">
    <source>
        <dbReference type="Pfam" id="PF05922"/>
    </source>
</evidence>
<name>A0AAV5BE14_ELECO</name>
<dbReference type="AlphaFoldDB" id="A0AAV5BE14"/>
<evidence type="ECO:0000259" key="5">
    <source>
        <dbReference type="Pfam" id="PF00082"/>
    </source>
</evidence>
<feature type="domain" description="Inhibitor I9" evidence="6">
    <location>
        <begin position="30"/>
        <end position="112"/>
    </location>
</feature>
<sequence>MAKQVGLSCYLLLAAVFIVAVPVAAEVQSSYIVHVAHGHAPRRPRLLATGAYTAFLRDQLPEHLLHPEPSVHYSYAHAATGFAARLTRSQAAHLASLPSVLAVIPDGEQRLHTTRSQKFLGLSSLIGLLPASEGAPDVVIGVIDSGIYPKDRASFAADPSLPQPPSWFRGGCVLTPTFNASAYCNNKLVGAKFFYKGYEAKIGRPMDETEKSPLDTNGHGSHTASIAAGSPVAGASFFDYGKGRAVGTAPGARIAAYKACWTHSCTESDVLAAFEEAIADGVHVLSISFGGGDGPVAPEFHNDTVALASFRALLHGIIVSAAAGNGGPGEYTVKNIAPWVITVGASTINR</sequence>
<keyword evidence="2 4" id="KW-0732">Signal</keyword>
<reference evidence="7" key="1">
    <citation type="journal article" date="2018" name="DNA Res.">
        <title>Multiple hybrid de novo genome assembly of finger millet, an orphan allotetraploid crop.</title>
        <authorList>
            <person name="Hatakeyama M."/>
            <person name="Aluri S."/>
            <person name="Balachadran M.T."/>
            <person name="Sivarajan S.R."/>
            <person name="Patrignani A."/>
            <person name="Gruter S."/>
            <person name="Poveda L."/>
            <person name="Shimizu-Inatsugi R."/>
            <person name="Baeten J."/>
            <person name="Francoijs K.J."/>
            <person name="Nataraja K.N."/>
            <person name="Reddy Y.A.N."/>
            <person name="Phadnis S."/>
            <person name="Ravikumar R.L."/>
            <person name="Schlapbach R."/>
            <person name="Sreeman S.M."/>
            <person name="Shimizu K.K."/>
        </authorList>
    </citation>
    <scope>NUCLEOTIDE SEQUENCE</scope>
</reference>
<feature type="signal peptide" evidence="4">
    <location>
        <begin position="1"/>
        <end position="25"/>
    </location>
</feature>
<gene>
    <name evidence="7" type="primary">ga00056</name>
    <name evidence="7" type="ORF">PR202_ga00056</name>
</gene>
<evidence type="ECO:0000313" key="8">
    <source>
        <dbReference type="Proteomes" id="UP001054889"/>
    </source>
</evidence>
<evidence type="ECO:0000256" key="2">
    <source>
        <dbReference type="ARBA" id="ARBA00022729"/>
    </source>
</evidence>
<dbReference type="Pfam" id="PF00082">
    <property type="entry name" value="Peptidase_S8"/>
    <property type="match status" value="1"/>
</dbReference>
<protein>
    <submittedName>
        <fullName evidence="7">Uncharacterized protein</fullName>
    </submittedName>
</protein>
<organism evidence="7 8">
    <name type="scientific">Eleusine coracana subsp. coracana</name>
    <dbReference type="NCBI Taxonomy" id="191504"/>
    <lineage>
        <taxon>Eukaryota</taxon>
        <taxon>Viridiplantae</taxon>
        <taxon>Streptophyta</taxon>
        <taxon>Embryophyta</taxon>
        <taxon>Tracheophyta</taxon>
        <taxon>Spermatophyta</taxon>
        <taxon>Magnoliopsida</taxon>
        <taxon>Liliopsida</taxon>
        <taxon>Poales</taxon>
        <taxon>Poaceae</taxon>
        <taxon>PACMAD clade</taxon>
        <taxon>Chloridoideae</taxon>
        <taxon>Cynodonteae</taxon>
        <taxon>Eleusininae</taxon>
        <taxon>Eleusine</taxon>
    </lineage>
</organism>
<dbReference type="GO" id="GO:0004252">
    <property type="term" value="F:serine-type endopeptidase activity"/>
    <property type="evidence" value="ECO:0007669"/>
    <property type="project" value="InterPro"/>
</dbReference>
<keyword evidence="8" id="KW-1185">Reference proteome</keyword>
<evidence type="ECO:0000256" key="3">
    <source>
        <dbReference type="PROSITE-ProRule" id="PRU01240"/>
    </source>
</evidence>
<dbReference type="InterPro" id="IPR010259">
    <property type="entry name" value="S8pro/Inhibitor_I9"/>
</dbReference>
<dbReference type="Gene3D" id="3.40.50.200">
    <property type="entry name" value="Peptidase S8/S53 domain"/>
    <property type="match status" value="1"/>
</dbReference>
<evidence type="ECO:0000313" key="7">
    <source>
        <dbReference type="EMBL" id="GJM84392.1"/>
    </source>
</evidence>
<dbReference type="InterPro" id="IPR036852">
    <property type="entry name" value="Peptidase_S8/S53_dom_sf"/>
</dbReference>
<comment type="caution">
    <text evidence="3">Lacks conserved residue(s) required for the propagation of feature annotation.</text>
</comment>
<comment type="caution">
    <text evidence="7">The sequence shown here is derived from an EMBL/GenBank/DDBJ whole genome shotgun (WGS) entry which is preliminary data.</text>
</comment>
<dbReference type="InterPro" id="IPR037045">
    <property type="entry name" value="S8pro/Inhibitor_I9_sf"/>
</dbReference>
<evidence type="ECO:0000256" key="1">
    <source>
        <dbReference type="ARBA" id="ARBA00011073"/>
    </source>
</evidence>
<dbReference type="InterPro" id="IPR000209">
    <property type="entry name" value="Peptidase_S8/S53_dom"/>
</dbReference>
<comment type="similarity">
    <text evidence="1 3">Belongs to the peptidase S8 family.</text>
</comment>
<dbReference type="GO" id="GO:0006508">
    <property type="term" value="P:proteolysis"/>
    <property type="evidence" value="ECO:0007669"/>
    <property type="project" value="InterPro"/>
</dbReference>
<dbReference type="Gene3D" id="3.30.70.80">
    <property type="entry name" value="Peptidase S8 propeptide/proteinase inhibitor I9"/>
    <property type="match status" value="1"/>
</dbReference>
<proteinExistence type="inferred from homology"/>
<dbReference type="EMBL" id="BQKI01000001">
    <property type="protein sequence ID" value="GJM84392.1"/>
    <property type="molecule type" value="Genomic_DNA"/>
</dbReference>
<accession>A0AAV5BE14</accession>
<dbReference type="InterPro" id="IPR045051">
    <property type="entry name" value="SBT"/>
</dbReference>
<dbReference type="Proteomes" id="UP001054889">
    <property type="component" value="Unassembled WGS sequence"/>
</dbReference>
<reference evidence="7" key="2">
    <citation type="submission" date="2021-12" db="EMBL/GenBank/DDBJ databases">
        <title>Resequencing data analysis of finger millet.</title>
        <authorList>
            <person name="Hatakeyama M."/>
            <person name="Aluri S."/>
            <person name="Balachadran M.T."/>
            <person name="Sivarajan S.R."/>
            <person name="Poveda L."/>
            <person name="Shimizu-Inatsugi R."/>
            <person name="Schlapbach R."/>
            <person name="Sreeman S.M."/>
            <person name="Shimizu K.K."/>
        </authorList>
    </citation>
    <scope>NUCLEOTIDE SEQUENCE</scope>
</reference>
<dbReference type="SUPFAM" id="SSF52743">
    <property type="entry name" value="Subtilisin-like"/>
    <property type="match status" value="1"/>
</dbReference>